<name>A0A6B2KX13_9EUKA</name>
<feature type="region of interest" description="Disordered" evidence="1">
    <location>
        <begin position="724"/>
        <end position="752"/>
    </location>
</feature>
<proteinExistence type="predicted"/>
<dbReference type="Gene3D" id="3.40.50.410">
    <property type="entry name" value="von Willebrand factor, type A domain"/>
    <property type="match status" value="1"/>
</dbReference>
<protein>
    <recommendedName>
        <fullName evidence="2">VWFA domain-containing protein</fullName>
    </recommendedName>
</protein>
<dbReference type="SUPFAM" id="SSF53300">
    <property type="entry name" value="vWA-like"/>
    <property type="match status" value="1"/>
</dbReference>
<dbReference type="InterPro" id="IPR036465">
    <property type="entry name" value="vWFA_dom_sf"/>
</dbReference>
<dbReference type="AlphaFoldDB" id="A0A6B2KX13"/>
<feature type="compositionally biased region" description="Basic and acidic residues" evidence="1">
    <location>
        <begin position="726"/>
        <end position="740"/>
    </location>
</feature>
<dbReference type="EMBL" id="GIBP01000324">
    <property type="protein sequence ID" value="NDV29293.1"/>
    <property type="molecule type" value="Transcribed_RNA"/>
</dbReference>
<evidence type="ECO:0000259" key="2">
    <source>
        <dbReference type="PROSITE" id="PS50234"/>
    </source>
</evidence>
<feature type="domain" description="VWFA" evidence="2">
    <location>
        <begin position="20"/>
        <end position="201"/>
    </location>
</feature>
<organism evidence="3">
    <name type="scientific">Arcella intermedia</name>
    <dbReference type="NCBI Taxonomy" id="1963864"/>
    <lineage>
        <taxon>Eukaryota</taxon>
        <taxon>Amoebozoa</taxon>
        <taxon>Tubulinea</taxon>
        <taxon>Elardia</taxon>
        <taxon>Arcellinida</taxon>
        <taxon>Sphaerothecina</taxon>
        <taxon>Arcellidae</taxon>
        <taxon>Arcella</taxon>
    </lineage>
</organism>
<feature type="compositionally biased region" description="Polar residues" evidence="1">
    <location>
        <begin position="741"/>
        <end position="752"/>
    </location>
</feature>
<accession>A0A6B2KX13</accession>
<sequence>MSVVVPLEVLLGSMKKRRKKVIIGFDKSGSMYRSWKEARTAIVDLISSLNDSPEIEDIITIFYDSKCFTKGSKFSSRKELEDEFSKIRVGGGTNFTYVFGWISSIVENSNSDIGVIFFSDGQDTSDQSPDKIHLSRAFQLLKNSLTRNQIASEVHSLGFTAEHDAVLLGKIATLGTTQGTFQYLPTTAEIKPAIENIVSLIQGEKAVSYLSIEKEGQLHKIPIFLDKDGKGFLLLKQSDIESGTISMVLNDLTFPLKAIPLAQNNSQEVELEIVYVREKTGQLKDILLGSPSKEVLTQISAKAKELDDLLDASLKKCFKLMRLERKKCVAEVMETKKVVFEFSNLLSAAISNTLTNEKIASFTNLAYKATITKNNIKKQLANRIGNNAALFDELDNKILGLVKKLNIEELKQRTSFEEKKKYSCILSTKNYVDAIEEGDCMCITLNVRRSQAAIVDPSQLKILSVNQTLMTADSFMESVKFAVERAENPESSHGGFDTNASASILKGLAGETITACLPLYISPEHWSIARLKMKPILGWITTLDVLGYSYPQQTTVPFLVLAKTITDARDGTEYHQNTYNLILELCSVIYKESTDLKTQLKELYLKYMESPENRTVDIIPNNFVFLTQLFIANRAGDIPLTHDKEEFFSCIMEEECRRVMSKGKFETTALNDLFLLFGLSKSHYIDNPVQLFDKEFTEFKKECSKLNNVSWRYSLAIQAKLATTPTEKKDSESHENKDSESQPAKTDSSIPSAPSVQIISWDGSFEVTDVLQQFVNYVDKATWKNTTFILQMQQLIFGNLLKFEPPKIVLYHPKYAQDPQKIYTMYIQNYLQRKNSERREASSRKTYVDPLKDEEHLFLKNLVNQHINAERSKLVTGIIQREESKSNSSSIGLFIDTTDLDVAAGILLLDVEKRGRAIFHQVILAVTRPNLPCAQEKVTMVLSGLYKGITLFSDVGRSLNWVPGKQNTYRIRTANPVTLDY</sequence>
<evidence type="ECO:0000256" key="1">
    <source>
        <dbReference type="SAM" id="MobiDB-lite"/>
    </source>
</evidence>
<dbReference type="PROSITE" id="PS50234">
    <property type="entry name" value="VWFA"/>
    <property type="match status" value="1"/>
</dbReference>
<dbReference type="InterPro" id="IPR002035">
    <property type="entry name" value="VWF_A"/>
</dbReference>
<evidence type="ECO:0000313" key="3">
    <source>
        <dbReference type="EMBL" id="NDV29293.1"/>
    </source>
</evidence>
<reference evidence="3" key="1">
    <citation type="journal article" date="2020" name="J. Eukaryot. Microbiol.">
        <title>De novo Sequencing, Assembly and Annotation of the Transcriptome for the Free-Living Testate Amoeba Arcella intermedia.</title>
        <authorList>
            <person name="Ribeiro G.M."/>
            <person name="Porfirio-Sousa A.L."/>
            <person name="Maurer-Alcala X.X."/>
            <person name="Katz L.A."/>
            <person name="Lahr D.J.G."/>
        </authorList>
    </citation>
    <scope>NUCLEOTIDE SEQUENCE</scope>
</reference>